<dbReference type="PANTHER" id="PTHR46797:SF1">
    <property type="entry name" value="METHYLPHOSPHONATE SYNTHASE"/>
    <property type="match status" value="1"/>
</dbReference>
<dbReference type="EMBL" id="JARFYN010000054">
    <property type="protein sequence ID" value="MDL2409570.1"/>
    <property type="molecule type" value="Genomic_DNA"/>
</dbReference>
<evidence type="ECO:0000313" key="3">
    <source>
        <dbReference type="EMBL" id="MDL2409570.1"/>
    </source>
</evidence>
<dbReference type="Proteomes" id="UP001172630">
    <property type="component" value="Unassembled WGS sequence"/>
</dbReference>
<organism evidence="3 4">
    <name type="scientific">Rhizobium calliandrae</name>
    <dbReference type="NCBI Taxonomy" id="1312182"/>
    <lineage>
        <taxon>Bacteria</taxon>
        <taxon>Pseudomonadati</taxon>
        <taxon>Pseudomonadota</taxon>
        <taxon>Alphaproteobacteria</taxon>
        <taxon>Hyphomicrobiales</taxon>
        <taxon>Rhizobiaceae</taxon>
        <taxon>Rhizobium/Agrobacterium group</taxon>
        <taxon>Rhizobium</taxon>
    </lineage>
</organism>
<dbReference type="RefSeq" id="WP_285883201.1">
    <property type="nucleotide sequence ID" value="NZ_JARFYN010000054.1"/>
</dbReference>
<dbReference type="Gene3D" id="1.10.260.40">
    <property type="entry name" value="lambda repressor-like DNA-binding domains"/>
    <property type="match status" value="1"/>
</dbReference>
<accession>A0ABT7KLS6</accession>
<comment type="caution">
    <text evidence="3">The sequence shown here is derived from an EMBL/GenBank/DDBJ whole genome shotgun (WGS) entry which is preliminary data.</text>
</comment>
<dbReference type="SMART" id="SM00530">
    <property type="entry name" value="HTH_XRE"/>
    <property type="match status" value="1"/>
</dbReference>
<feature type="domain" description="HTH cro/C1-type" evidence="2">
    <location>
        <begin position="11"/>
        <end position="65"/>
    </location>
</feature>
<dbReference type="SUPFAM" id="SSF47413">
    <property type="entry name" value="lambda repressor-like DNA-binding domains"/>
    <property type="match status" value="1"/>
</dbReference>
<dbReference type="InterPro" id="IPR050807">
    <property type="entry name" value="TransReg_Diox_bact_type"/>
</dbReference>
<sequence>MDIRETFAKNLRDLRTARGLSQEQLAARAEVHRTYVSALERCVYSPTIDIVDNLAKILGVKAADLLKEVSGN</sequence>
<dbReference type="Pfam" id="PF01381">
    <property type="entry name" value="HTH_3"/>
    <property type="match status" value="1"/>
</dbReference>
<keyword evidence="1" id="KW-0238">DNA-binding</keyword>
<dbReference type="CDD" id="cd00093">
    <property type="entry name" value="HTH_XRE"/>
    <property type="match status" value="1"/>
</dbReference>
<protein>
    <submittedName>
        <fullName evidence="3">Helix-turn-helix transcriptional regulator</fullName>
    </submittedName>
</protein>
<reference evidence="3" key="1">
    <citation type="submission" date="2023-06" db="EMBL/GenBank/DDBJ databases">
        <title>Phylogenetic Diversity of Rhizobium strains.</title>
        <authorList>
            <person name="Moura F.T."/>
            <person name="Helene L.C.F."/>
            <person name="Hungria M."/>
        </authorList>
    </citation>
    <scope>NUCLEOTIDE SEQUENCE</scope>
    <source>
        <strain evidence="3">CCGE524</strain>
    </source>
</reference>
<dbReference type="PROSITE" id="PS50943">
    <property type="entry name" value="HTH_CROC1"/>
    <property type="match status" value="1"/>
</dbReference>
<evidence type="ECO:0000256" key="1">
    <source>
        <dbReference type="ARBA" id="ARBA00023125"/>
    </source>
</evidence>
<dbReference type="InterPro" id="IPR001387">
    <property type="entry name" value="Cro/C1-type_HTH"/>
</dbReference>
<name>A0ABT7KLS6_9HYPH</name>
<evidence type="ECO:0000259" key="2">
    <source>
        <dbReference type="PROSITE" id="PS50943"/>
    </source>
</evidence>
<dbReference type="InterPro" id="IPR010982">
    <property type="entry name" value="Lambda_DNA-bd_dom_sf"/>
</dbReference>
<keyword evidence="4" id="KW-1185">Reference proteome</keyword>
<gene>
    <name evidence="3" type="ORF">PY650_28870</name>
</gene>
<evidence type="ECO:0000313" key="4">
    <source>
        <dbReference type="Proteomes" id="UP001172630"/>
    </source>
</evidence>
<proteinExistence type="predicted"/>
<dbReference type="PANTHER" id="PTHR46797">
    <property type="entry name" value="HTH-TYPE TRANSCRIPTIONAL REGULATOR"/>
    <property type="match status" value="1"/>
</dbReference>